<dbReference type="AlphaFoldDB" id="E1RI31"/>
<dbReference type="eggNOG" id="arCOG02436">
    <property type="taxonomic scope" value="Archaea"/>
</dbReference>
<dbReference type="Proteomes" id="UP000006565">
    <property type="component" value="Chromosome"/>
</dbReference>
<dbReference type="STRING" id="679926.Mpet_0642"/>
<feature type="transmembrane region" description="Helical" evidence="1">
    <location>
        <begin position="333"/>
        <end position="353"/>
    </location>
</feature>
<proteinExistence type="predicted"/>
<name>E1RI31_METP4</name>
<dbReference type="KEGG" id="mpi:Mpet_0642"/>
<dbReference type="HOGENOM" id="CLU_068384_0_0_2"/>
<evidence type="ECO:0000313" key="3">
    <source>
        <dbReference type="Proteomes" id="UP000006565"/>
    </source>
</evidence>
<keyword evidence="1" id="KW-0472">Membrane</keyword>
<dbReference type="Pfam" id="PF12679">
    <property type="entry name" value="ABC2_membrane_2"/>
    <property type="match status" value="1"/>
</dbReference>
<feature type="transmembrane region" description="Helical" evidence="1">
    <location>
        <begin position="199"/>
        <end position="218"/>
    </location>
</feature>
<keyword evidence="3" id="KW-1185">Reference proteome</keyword>
<dbReference type="GeneID" id="9743091"/>
<sequence length="361" mass="39600">MKSEGLIVISEKEFMDHLSSRKFLLVLSIILIVSIIGMITGSAEYNEEIEAYNEIQAVATGDIVVFSGYMGFKPSIMTIFADVGELLASLGAILGIAMGFDLITREKESKSLKILLSHPIYRDEVINGKAIGGIIALSLAIIITGLISLAILLIFGIIPTDEEIFPILLFGIVAFLMIFSYFAIALFMSTISEDSGNSLIYTLIVFIFLSILLPVFVADTTIDVIVGDPPEYPEELISELHSFARSGGSGSDRSALESNERWEQYRTEMQDYWNKRQSLSDFITLLSPTSNFEYIINSLSGIGGNMASVSHGSFSYADTSEETEDPLGILGDLLKNIIALIAIPAIFFGASYVKFMRLDVR</sequence>
<evidence type="ECO:0000313" key="2">
    <source>
        <dbReference type="EMBL" id="ADN35416.1"/>
    </source>
</evidence>
<gene>
    <name evidence="2" type="ordered locus">Mpet_0642</name>
</gene>
<dbReference type="RefSeq" id="WP_013328594.1">
    <property type="nucleotide sequence ID" value="NC_014507.1"/>
</dbReference>
<feature type="transmembrane region" description="Helical" evidence="1">
    <location>
        <begin position="76"/>
        <end position="103"/>
    </location>
</feature>
<feature type="transmembrane region" description="Helical" evidence="1">
    <location>
        <begin position="164"/>
        <end position="187"/>
    </location>
</feature>
<protein>
    <submittedName>
        <fullName evidence="2">ABC-type transport system involved in multi-copper enzyme maturation permease component-like protein</fullName>
    </submittedName>
</protein>
<feature type="transmembrane region" description="Helical" evidence="1">
    <location>
        <begin position="23"/>
        <end position="43"/>
    </location>
</feature>
<keyword evidence="1" id="KW-0812">Transmembrane</keyword>
<accession>E1RI31</accession>
<organism evidence="2 3">
    <name type="scientific">Methanolacinia petrolearia (strain DSM 11571 / OCM 486 / SEBR 4847)</name>
    <name type="common">Methanoplanus petrolearius</name>
    <dbReference type="NCBI Taxonomy" id="679926"/>
    <lineage>
        <taxon>Archaea</taxon>
        <taxon>Methanobacteriati</taxon>
        <taxon>Methanobacteriota</taxon>
        <taxon>Stenosarchaea group</taxon>
        <taxon>Methanomicrobia</taxon>
        <taxon>Methanomicrobiales</taxon>
        <taxon>Methanomicrobiaceae</taxon>
        <taxon>Methanolacinia</taxon>
    </lineage>
</organism>
<reference evidence="2 3" key="1">
    <citation type="journal article" date="2010" name="Stand. Genomic Sci.">
        <title>Complete genome sequence of Methanoplanus petrolearius type strain (SEBR 4847).</title>
        <authorList>
            <person name="Brambilla E."/>
            <person name="Djao O.D."/>
            <person name="Daligault H."/>
            <person name="Lapidus A."/>
            <person name="Lucas S."/>
            <person name="Hammon N."/>
            <person name="Nolan M."/>
            <person name="Tice H."/>
            <person name="Cheng J.F."/>
            <person name="Han C."/>
            <person name="Tapia R."/>
            <person name="Goodwin L."/>
            <person name="Pitluck S."/>
            <person name="Liolios K."/>
            <person name="Ivanova N."/>
            <person name="Mavromatis K."/>
            <person name="Mikhailova N."/>
            <person name="Pati A."/>
            <person name="Chen A."/>
            <person name="Palaniappan K."/>
            <person name="Land M."/>
            <person name="Hauser L."/>
            <person name="Chang Y.J."/>
            <person name="Jeffries C.D."/>
            <person name="Rohde M."/>
            <person name="Spring S."/>
            <person name="Sikorski J."/>
            <person name="Goker M."/>
            <person name="Woyke T."/>
            <person name="Bristow J."/>
            <person name="Eisen J.A."/>
            <person name="Markowitz V."/>
            <person name="Hugenholtz P."/>
            <person name="Kyrpides N.C."/>
            <person name="Klenk H.P."/>
        </authorList>
    </citation>
    <scope>NUCLEOTIDE SEQUENCE [LARGE SCALE GENOMIC DNA]</scope>
    <source>
        <strain evidence="3">DSM 11571 / OCM 486 / SEBR 4847</strain>
    </source>
</reference>
<dbReference type="OrthoDB" id="86287at2157"/>
<keyword evidence="1" id="KW-1133">Transmembrane helix</keyword>
<evidence type="ECO:0000256" key="1">
    <source>
        <dbReference type="SAM" id="Phobius"/>
    </source>
</evidence>
<dbReference type="GO" id="GO:0005886">
    <property type="term" value="C:plasma membrane"/>
    <property type="evidence" value="ECO:0007669"/>
    <property type="project" value="UniProtKB-SubCell"/>
</dbReference>
<feature type="transmembrane region" description="Helical" evidence="1">
    <location>
        <begin position="130"/>
        <end position="158"/>
    </location>
</feature>
<dbReference type="PANTHER" id="PTHR43471:SF13">
    <property type="entry name" value="ABC-2 TYPE TRANSPORT SYSTEM PERMEASE PROTEIN"/>
    <property type="match status" value="1"/>
</dbReference>
<dbReference type="PANTHER" id="PTHR43471">
    <property type="entry name" value="ABC TRANSPORTER PERMEASE"/>
    <property type="match status" value="1"/>
</dbReference>
<dbReference type="GO" id="GO:0140359">
    <property type="term" value="F:ABC-type transporter activity"/>
    <property type="evidence" value="ECO:0007669"/>
    <property type="project" value="InterPro"/>
</dbReference>
<dbReference type="EMBL" id="CP002117">
    <property type="protein sequence ID" value="ADN35416.1"/>
    <property type="molecule type" value="Genomic_DNA"/>
</dbReference>